<proteinExistence type="predicted"/>
<comment type="caution">
    <text evidence="1">The sequence shown here is derived from an EMBL/GenBank/DDBJ whole genome shotgun (WGS) entry which is preliminary data.</text>
</comment>
<dbReference type="Proteomes" id="UP000766595">
    <property type="component" value="Unassembled WGS sequence"/>
</dbReference>
<accession>A0A947DA82</accession>
<protein>
    <submittedName>
        <fullName evidence="1">Uncharacterized protein</fullName>
    </submittedName>
</protein>
<dbReference type="EMBL" id="JAHHZF010000009">
    <property type="protein sequence ID" value="MBT9291402.1"/>
    <property type="molecule type" value="Genomic_DNA"/>
</dbReference>
<reference evidence="1 2" key="1">
    <citation type="submission" date="2021-06" db="EMBL/GenBank/DDBJ databases">
        <authorList>
            <person name="Grouzdev D.S."/>
            <person name="Koziaeva V."/>
        </authorList>
    </citation>
    <scope>NUCLEOTIDE SEQUENCE [LARGE SCALE GENOMIC DNA]</scope>
    <source>
        <strain evidence="1 2">22</strain>
    </source>
</reference>
<name>A0A947DA82_9HYPH</name>
<evidence type="ECO:0000313" key="2">
    <source>
        <dbReference type="Proteomes" id="UP000766595"/>
    </source>
</evidence>
<dbReference type="RefSeq" id="WP_261969945.1">
    <property type="nucleotide sequence ID" value="NZ_JAHHZF010000009.1"/>
</dbReference>
<gene>
    <name evidence="1" type="ORF">KL771_18185</name>
</gene>
<sequence length="148" mass="15881">MFADRASMIAPLLPEGGTIPTLTPPEARMLVDRLRQSHQVVALFEEIEKALSVPEVDGDVLERAYDLGRDISDALTASDLVSEAKGMRLKGVSRLAALSFEAGLSGHDFLALVEAQRPAFEGRMPSEWVDHVIGAADDRGPAARSLSA</sequence>
<organism evidence="1 2">
    <name type="scientific">Prosthecodimorpha staleyi</name>
    <dbReference type="NCBI Taxonomy" id="2840188"/>
    <lineage>
        <taxon>Bacteria</taxon>
        <taxon>Pseudomonadati</taxon>
        <taxon>Pseudomonadota</taxon>
        <taxon>Alphaproteobacteria</taxon>
        <taxon>Hyphomicrobiales</taxon>
        <taxon>Ancalomicrobiaceae</taxon>
        <taxon>Prosthecodimorpha</taxon>
    </lineage>
</organism>
<dbReference type="AlphaFoldDB" id="A0A947DA82"/>
<evidence type="ECO:0000313" key="1">
    <source>
        <dbReference type="EMBL" id="MBT9291402.1"/>
    </source>
</evidence>
<keyword evidence="2" id="KW-1185">Reference proteome</keyword>